<sequence length="301" mass="31727">MSATYPPRPGSAAADKVAVLAISSHVVRGTVGNRAAVFALESLGHPVWSVPTVTLPWHPGHGASTRIVPDAGAFAAMMDDLSRAPWLGEVGAVLSGYFGASDQVEPTARLVEAVKRANPRAVFLCDPVLGDGGRLYQPAETLVAMRDRLLPLADIATPNRFELELLTGLELAGNEHLIEAATTLGPARVVVTSAHALLRGGIGNLLVEGFEALLAEHRQIENAPKGVGDLTSAVFLARLLAGMSGEKALQTTTAAVFEVLARTAKRGADELQLETDADSLKHPMAMVQMRRLAYPGGNRRA</sequence>
<keyword evidence="2" id="KW-1185">Reference proteome</keyword>
<dbReference type="Proteomes" id="UP001163223">
    <property type="component" value="Chromosome"/>
</dbReference>
<proteinExistence type="predicted"/>
<dbReference type="EC" id="2.7.1.35" evidence="1"/>
<keyword evidence="1" id="KW-0418">Kinase</keyword>
<accession>A0ACD4NPG9</accession>
<keyword evidence="1" id="KW-0808">Transferase</keyword>
<reference evidence="1" key="1">
    <citation type="submission" date="2022-11" db="EMBL/GenBank/DDBJ databases">
        <title>beta-Carotene-producing bacterium, Jeongeuplla avenae sp. nov., alleviates the salt stress of Arabidopsis seedlings.</title>
        <authorList>
            <person name="Jiang L."/>
            <person name="Lee J."/>
        </authorList>
    </citation>
    <scope>NUCLEOTIDE SEQUENCE</scope>
    <source>
        <strain evidence="1">DY_R2A_6</strain>
    </source>
</reference>
<name>A0ACD4NPG9_9HYPH</name>
<organism evidence="1 2">
    <name type="scientific">Antarcticirhabdus aurantiaca</name>
    <dbReference type="NCBI Taxonomy" id="2606717"/>
    <lineage>
        <taxon>Bacteria</taxon>
        <taxon>Pseudomonadati</taxon>
        <taxon>Pseudomonadota</taxon>
        <taxon>Alphaproteobacteria</taxon>
        <taxon>Hyphomicrobiales</taxon>
        <taxon>Aurantimonadaceae</taxon>
        <taxon>Antarcticirhabdus</taxon>
    </lineage>
</organism>
<protein>
    <submittedName>
        <fullName evidence="1">Pyridoxal kinase PdxY</fullName>
        <ecNumber evidence="1">2.7.1.35</ecNumber>
    </submittedName>
</protein>
<gene>
    <name evidence="1" type="primary">pdxY</name>
    <name evidence="1" type="ORF">OXU80_28390</name>
</gene>
<dbReference type="EMBL" id="CP113520">
    <property type="protein sequence ID" value="WAJ28669.1"/>
    <property type="molecule type" value="Genomic_DNA"/>
</dbReference>
<evidence type="ECO:0000313" key="1">
    <source>
        <dbReference type="EMBL" id="WAJ28669.1"/>
    </source>
</evidence>
<evidence type="ECO:0000313" key="2">
    <source>
        <dbReference type="Proteomes" id="UP001163223"/>
    </source>
</evidence>